<dbReference type="EMBL" id="JAUHJR010000209">
    <property type="protein sequence ID" value="MDN4163754.1"/>
    <property type="molecule type" value="Genomic_DNA"/>
</dbReference>
<proteinExistence type="predicted"/>
<dbReference type="PANTHER" id="PTHR11051">
    <property type="entry name" value="GLYCOSYL HYDROLASE-RELATED"/>
    <property type="match status" value="1"/>
</dbReference>
<protein>
    <submittedName>
        <fullName evidence="2">Glycoside hydrolase family 65 protein</fullName>
    </submittedName>
</protein>
<organism evidence="2 3">
    <name type="scientific">Nocardioides abyssi</name>
    <dbReference type="NCBI Taxonomy" id="3058370"/>
    <lineage>
        <taxon>Bacteria</taxon>
        <taxon>Bacillati</taxon>
        <taxon>Actinomycetota</taxon>
        <taxon>Actinomycetes</taxon>
        <taxon>Propionibacteriales</taxon>
        <taxon>Nocardioidaceae</taxon>
        <taxon>Nocardioides</taxon>
    </lineage>
</organism>
<name>A0ABT8F0C3_9ACTN</name>
<dbReference type="GO" id="GO:0016787">
    <property type="term" value="F:hydrolase activity"/>
    <property type="evidence" value="ECO:0007669"/>
    <property type="project" value="UniProtKB-KW"/>
</dbReference>
<evidence type="ECO:0000313" key="2">
    <source>
        <dbReference type="EMBL" id="MDN4163754.1"/>
    </source>
</evidence>
<dbReference type="PANTHER" id="PTHR11051:SF8">
    <property type="entry name" value="PROTEIN-GLUCOSYLGALACTOSYLHYDROXYLYSINE GLUCOSIDASE"/>
    <property type="match status" value="1"/>
</dbReference>
<accession>A0ABT8F0C3</accession>
<comment type="caution">
    <text evidence="2">The sequence shown here is derived from an EMBL/GenBank/DDBJ whole genome shotgun (WGS) entry which is preliminary data.</text>
</comment>
<dbReference type="Gene3D" id="1.50.10.10">
    <property type="match status" value="1"/>
</dbReference>
<feature type="non-terminal residue" evidence="2">
    <location>
        <position position="1"/>
    </location>
</feature>
<dbReference type="InterPro" id="IPR012341">
    <property type="entry name" value="6hp_glycosidase-like_sf"/>
</dbReference>
<sequence>YDPITTGDSTLSAVVQSVVAAEVGYADAAWGYFRQALHVDLANLHGNTDDGLHVASAGGVWAALVNGFAGMRDHGGRLSFDPRLPDAFPVL</sequence>
<gene>
    <name evidence="2" type="ORF">QWY29_20520</name>
</gene>
<keyword evidence="2" id="KW-0378">Hydrolase</keyword>
<evidence type="ECO:0000259" key="1">
    <source>
        <dbReference type="Pfam" id="PF03632"/>
    </source>
</evidence>
<dbReference type="Pfam" id="PF03632">
    <property type="entry name" value="Glyco_hydro_65m"/>
    <property type="match status" value="1"/>
</dbReference>
<feature type="domain" description="Glycoside hydrolase family 65 central catalytic" evidence="1">
    <location>
        <begin position="1"/>
        <end position="61"/>
    </location>
</feature>
<feature type="non-terminal residue" evidence="2">
    <location>
        <position position="91"/>
    </location>
</feature>
<dbReference type="InterPro" id="IPR005195">
    <property type="entry name" value="Glyco_hydro_65_M"/>
</dbReference>
<reference evidence="2" key="1">
    <citation type="submission" date="2023-06" db="EMBL/GenBank/DDBJ databases">
        <title>Draft genome sequence of Nocardioides sp. SOB72.</title>
        <authorList>
            <person name="Zhang G."/>
        </authorList>
    </citation>
    <scope>NUCLEOTIDE SEQUENCE</scope>
    <source>
        <strain evidence="2">SOB72</strain>
    </source>
</reference>
<dbReference type="Proteomes" id="UP001168537">
    <property type="component" value="Unassembled WGS sequence"/>
</dbReference>
<evidence type="ECO:0000313" key="3">
    <source>
        <dbReference type="Proteomes" id="UP001168537"/>
    </source>
</evidence>
<dbReference type="Gene3D" id="2.60.420.10">
    <property type="entry name" value="Maltose phosphorylase, domain 3"/>
    <property type="match status" value="1"/>
</dbReference>
<dbReference type="InterPro" id="IPR008928">
    <property type="entry name" value="6-hairpin_glycosidase_sf"/>
</dbReference>
<keyword evidence="3" id="KW-1185">Reference proteome</keyword>
<dbReference type="SUPFAM" id="SSF48208">
    <property type="entry name" value="Six-hairpin glycosidases"/>
    <property type="match status" value="1"/>
</dbReference>